<dbReference type="Pfam" id="PF23477">
    <property type="entry name" value="zf_Tbcl_2"/>
    <property type="match status" value="1"/>
</dbReference>
<comment type="caution">
    <text evidence="4">The sequence shown here is derived from an EMBL/GenBank/DDBJ whole genome shotgun (WGS) entry which is preliminary data.</text>
</comment>
<dbReference type="InterPro" id="IPR026363">
    <property type="entry name" value="CxxC-x17-CxxC_dom"/>
</dbReference>
<dbReference type="Pfam" id="PF13451">
    <property type="entry name" value="zf_Tbcl"/>
    <property type="match status" value="1"/>
</dbReference>
<feature type="domain" description="Probable zinc-binding" evidence="2">
    <location>
        <begin position="5"/>
        <end position="49"/>
    </location>
</feature>
<protein>
    <submittedName>
        <fullName evidence="4">Zinc-binding protein</fullName>
    </submittedName>
</protein>
<proteinExistence type="predicted"/>
<accession>A0A538T3Q4</accession>
<reference evidence="4 5" key="1">
    <citation type="journal article" date="2019" name="Nat. Microbiol.">
        <title>Mediterranean grassland soil C-N compound turnover is dependent on rainfall and depth, and is mediated by genomically divergent microorganisms.</title>
        <authorList>
            <person name="Diamond S."/>
            <person name="Andeer P.F."/>
            <person name="Li Z."/>
            <person name="Crits-Christoph A."/>
            <person name="Burstein D."/>
            <person name="Anantharaman K."/>
            <person name="Lane K.R."/>
            <person name="Thomas B.C."/>
            <person name="Pan C."/>
            <person name="Northen T.R."/>
            <person name="Banfield J.F."/>
        </authorList>
    </citation>
    <scope>NUCLEOTIDE SEQUENCE [LARGE SCALE GENOMIC DNA]</scope>
    <source>
        <strain evidence="4">WS_6</strain>
    </source>
</reference>
<evidence type="ECO:0000259" key="3">
    <source>
        <dbReference type="Pfam" id="PF23477"/>
    </source>
</evidence>
<dbReference type="AlphaFoldDB" id="A0A538T3Q4"/>
<evidence type="ECO:0000313" key="4">
    <source>
        <dbReference type="EMBL" id="TMQ58144.1"/>
    </source>
</evidence>
<dbReference type="InterPro" id="IPR025306">
    <property type="entry name" value="Zn-bnd_dom_prob"/>
</dbReference>
<feature type="domain" description="CxxC-x17-CxxC" evidence="3">
    <location>
        <begin position="70"/>
        <end position="105"/>
    </location>
</feature>
<dbReference type="Proteomes" id="UP000316852">
    <property type="component" value="Unassembled WGS sequence"/>
</dbReference>
<sequence>MVESDKVIKCRDCGEEFVFTAGEQAFYKERGFQHEPTRCRRCRDEKKRQGPGAVAGPLSAAPASTGTSSREFHEAVCSSCGVTTQVPFKPTAGKPVYCRDCFQSVRAGRGVGAS</sequence>
<gene>
    <name evidence="4" type="ORF">E6K76_08710</name>
</gene>
<feature type="region of interest" description="Disordered" evidence="1">
    <location>
        <begin position="41"/>
        <end position="67"/>
    </location>
</feature>
<evidence type="ECO:0000313" key="5">
    <source>
        <dbReference type="Proteomes" id="UP000316852"/>
    </source>
</evidence>
<evidence type="ECO:0000259" key="2">
    <source>
        <dbReference type="Pfam" id="PF13451"/>
    </source>
</evidence>
<dbReference type="NCBIfam" id="TIGR04272">
    <property type="entry name" value="cxxc_cxxc_Mbark"/>
    <property type="match status" value="1"/>
</dbReference>
<name>A0A538T3Q4_UNCEI</name>
<organism evidence="4 5">
    <name type="scientific">Eiseniibacteriota bacterium</name>
    <dbReference type="NCBI Taxonomy" id="2212470"/>
    <lineage>
        <taxon>Bacteria</taxon>
        <taxon>Candidatus Eiseniibacteriota</taxon>
    </lineage>
</organism>
<dbReference type="EMBL" id="VBOW01000040">
    <property type="protein sequence ID" value="TMQ58144.1"/>
    <property type="molecule type" value="Genomic_DNA"/>
</dbReference>
<evidence type="ECO:0000256" key="1">
    <source>
        <dbReference type="SAM" id="MobiDB-lite"/>
    </source>
</evidence>